<feature type="region of interest" description="Disordered" evidence="1">
    <location>
        <begin position="129"/>
        <end position="152"/>
    </location>
</feature>
<evidence type="ECO:0000313" key="2">
    <source>
        <dbReference type="EMBL" id="AKG46629.1"/>
    </source>
</evidence>
<protein>
    <submittedName>
        <fullName evidence="2">Uncharacterized protein</fullName>
    </submittedName>
</protein>
<keyword evidence="3" id="KW-1185">Reference proteome</keyword>
<sequence length="194" mass="20865">MGFAAAQGWWLVVGLWFVFPAAAQVRQRRMLVRHQRDVRHIREDLVRFAAARVPARHTAHLHIAGGHRAVIVSGGANPRFVRVVLEGLPTAPAPVGEKAGSLRALITAYTIDERTGTVLAEAATVPAVRDPGSPGGVRIPRPSAPSRDRSLAGQWGVRARRALAGPAELQDLYAFLESADTVEINADSGEPDRP</sequence>
<organism evidence="2 3">
    <name type="scientific">Streptomyces xiamenensis</name>
    <dbReference type="NCBI Taxonomy" id="408015"/>
    <lineage>
        <taxon>Bacteria</taxon>
        <taxon>Bacillati</taxon>
        <taxon>Actinomycetota</taxon>
        <taxon>Actinomycetes</taxon>
        <taxon>Kitasatosporales</taxon>
        <taxon>Streptomycetaceae</taxon>
        <taxon>Streptomyces</taxon>
    </lineage>
</organism>
<proteinExistence type="predicted"/>
<dbReference type="HOGENOM" id="CLU_1401813_0_0_11"/>
<dbReference type="PATRIC" id="fig|408015.6.peg.5310"/>
<accession>A0A0F7G0U2</accession>
<dbReference type="Proteomes" id="UP000034034">
    <property type="component" value="Chromosome"/>
</dbReference>
<dbReference type="AlphaFoldDB" id="A0A0F7G0U2"/>
<evidence type="ECO:0000313" key="3">
    <source>
        <dbReference type="Proteomes" id="UP000034034"/>
    </source>
</evidence>
<dbReference type="EMBL" id="CP009922">
    <property type="protein sequence ID" value="AKG46629.1"/>
    <property type="molecule type" value="Genomic_DNA"/>
</dbReference>
<name>A0A0F7G0U2_9ACTN</name>
<evidence type="ECO:0000256" key="1">
    <source>
        <dbReference type="SAM" id="MobiDB-lite"/>
    </source>
</evidence>
<dbReference type="KEGG" id="sxi:SXIM_52450"/>
<gene>
    <name evidence="2" type="ORF">SXIM_52450</name>
</gene>
<reference evidence="2" key="1">
    <citation type="submission" date="2019-08" db="EMBL/GenBank/DDBJ databases">
        <title>Complete genome sequence of a mangrove-derived Streptomyces xiamenensis.</title>
        <authorList>
            <person name="Xu J."/>
        </authorList>
    </citation>
    <scope>NUCLEOTIDE SEQUENCE</scope>
    <source>
        <strain evidence="2">318</strain>
    </source>
</reference>